<gene>
    <name evidence="1" type="ORF">TIFTF001_042401</name>
</gene>
<reference evidence="1" key="1">
    <citation type="submission" date="2023-07" db="EMBL/GenBank/DDBJ databases">
        <title>draft genome sequence of fig (Ficus carica).</title>
        <authorList>
            <person name="Takahashi T."/>
            <person name="Nishimura K."/>
        </authorList>
    </citation>
    <scope>NUCLEOTIDE SEQUENCE</scope>
</reference>
<organism evidence="1 2">
    <name type="scientific">Ficus carica</name>
    <name type="common">Common fig</name>
    <dbReference type="NCBI Taxonomy" id="3494"/>
    <lineage>
        <taxon>Eukaryota</taxon>
        <taxon>Viridiplantae</taxon>
        <taxon>Streptophyta</taxon>
        <taxon>Embryophyta</taxon>
        <taxon>Tracheophyta</taxon>
        <taxon>Spermatophyta</taxon>
        <taxon>Magnoliopsida</taxon>
        <taxon>eudicotyledons</taxon>
        <taxon>Gunneridae</taxon>
        <taxon>Pentapetalae</taxon>
        <taxon>rosids</taxon>
        <taxon>fabids</taxon>
        <taxon>Rosales</taxon>
        <taxon>Moraceae</taxon>
        <taxon>Ficeae</taxon>
        <taxon>Ficus</taxon>
    </lineage>
</organism>
<dbReference type="EMBL" id="BTGU01002285">
    <property type="protein sequence ID" value="GMN36255.1"/>
    <property type="molecule type" value="Genomic_DNA"/>
</dbReference>
<evidence type="ECO:0000313" key="2">
    <source>
        <dbReference type="Proteomes" id="UP001187192"/>
    </source>
</evidence>
<dbReference type="AlphaFoldDB" id="A0AA87ZPU9"/>
<proteinExistence type="predicted"/>
<keyword evidence="2" id="KW-1185">Reference proteome</keyword>
<accession>A0AA87ZPU9</accession>
<dbReference type="Proteomes" id="UP001187192">
    <property type="component" value="Unassembled WGS sequence"/>
</dbReference>
<comment type="caution">
    <text evidence="1">The sequence shown here is derived from an EMBL/GenBank/DDBJ whole genome shotgun (WGS) entry which is preliminary data.</text>
</comment>
<evidence type="ECO:0000313" key="1">
    <source>
        <dbReference type="EMBL" id="GMN36255.1"/>
    </source>
</evidence>
<protein>
    <submittedName>
        <fullName evidence="1">Uncharacterized protein</fullName>
    </submittedName>
</protein>
<sequence length="89" mass="9904">MEWLGRPALSNSNHGPNLSKYRRSCTYLMLNPKSCVPPNHGNRLPSCDENVVTGKGTWDETYSDPILVPIGPVMRASMKKFKDTLTGLI</sequence>
<name>A0AA87ZPU9_FICCA</name>